<protein>
    <recommendedName>
        <fullName evidence="2">ATPase AAA-type core domain-containing protein</fullName>
    </recommendedName>
</protein>
<feature type="region of interest" description="Disordered" evidence="1">
    <location>
        <begin position="1105"/>
        <end position="1126"/>
    </location>
</feature>
<dbReference type="Pfam" id="PF00004">
    <property type="entry name" value="AAA"/>
    <property type="match status" value="1"/>
</dbReference>
<feature type="compositionally biased region" description="Polar residues" evidence="1">
    <location>
        <begin position="1117"/>
        <end position="1126"/>
    </location>
</feature>
<dbReference type="OrthoDB" id="8889741at2"/>
<dbReference type="GO" id="GO:0005524">
    <property type="term" value="F:ATP binding"/>
    <property type="evidence" value="ECO:0007669"/>
    <property type="project" value="InterPro"/>
</dbReference>
<dbReference type="GO" id="GO:0016887">
    <property type="term" value="F:ATP hydrolysis activity"/>
    <property type="evidence" value="ECO:0007669"/>
    <property type="project" value="InterPro"/>
</dbReference>
<dbReference type="EMBL" id="PQWO01000023">
    <property type="protein sequence ID" value="PZD70994.1"/>
    <property type="molecule type" value="Genomic_DNA"/>
</dbReference>
<dbReference type="Gene3D" id="3.40.50.300">
    <property type="entry name" value="P-loop containing nucleotide triphosphate hydrolases"/>
    <property type="match status" value="1"/>
</dbReference>
<dbReference type="InterPro" id="IPR003959">
    <property type="entry name" value="ATPase_AAA_core"/>
</dbReference>
<dbReference type="RefSeq" id="WP_110988437.1">
    <property type="nucleotide sequence ID" value="NZ_CAWNWM010000023.1"/>
</dbReference>
<gene>
    <name evidence="3" type="ORF">C1752_08436</name>
</gene>
<dbReference type="SUPFAM" id="SSF52540">
    <property type="entry name" value="P-loop containing nucleoside triphosphate hydrolases"/>
    <property type="match status" value="1"/>
</dbReference>
<evidence type="ECO:0000259" key="2">
    <source>
        <dbReference type="Pfam" id="PF00004"/>
    </source>
</evidence>
<organism evidence="3 4">
    <name type="scientific">Acaryochloris thomasi RCC1774</name>
    <dbReference type="NCBI Taxonomy" id="1764569"/>
    <lineage>
        <taxon>Bacteria</taxon>
        <taxon>Bacillati</taxon>
        <taxon>Cyanobacteriota</taxon>
        <taxon>Cyanophyceae</taxon>
        <taxon>Acaryochloridales</taxon>
        <taxon>Acaryochloridaceae</taxon>
        <taxon>Acaryochloris</taxon>
        <taxon>Acaryochloris thomasi</taxon>
    </lineage>
</organism>
<keyword evidence="4" id="KW-1185">Reference proteome</keyword>
<name>A0A2W1JLC2_9CYAN</name>
<evidence type="ECO:0000313" key="3">
    <source>
        <dbReference type="EMBL" id="PZD70994.1"/>
    </source>
</evidence>
<dbReference type="CDD" id="cd00009">
    <property type="entry name" value="AAA"/>
    <property type="match status" value="1"/>
</dbReference>
<feature type="domain" description="ATPase AAA-type core" evidence="2">
    <location>
        <begin position="316"/>
        <end position="442"/>
    </location>
</feature>
<dbReference type="InterPro" id="IPR016024">
    <property type="entry name" value="ARM-type_fold"/>
</dbReference>
<evidence type="ECO:0000313" key="4">
    <source>
        <dbReference type="Proteomes" id="UP000248857"/>
    </source>
</evidence>
<accession>A0A2W1JLC2</accession>
<evidence type="ECO:0000256" key="1">
    <source>
        <dbReference type="SAM" id="MobiDB-lite"/>
    </source>
</evidence>
<reference evidence="3 4" key="1">
    <citation type="journal article" date="2018" name="Sci. Rep.">
        <title>A novel species of the marine cyanobacterium Acaryochloris with a unique pigment content and lifestyle.</title>
        <authorList>
            <person name="Partensky F."/>
            <person name="Six C."/>
            <person name="Ratin M."/>
            <person name="Garczarek L."/>
            <person name="Vaulot D."/>
            <person name="Probert I."/>
            <person name="Calteau A."/>
            <person name="Gourvil P."/>
            <person name="Marie D."/>
            <person name="Grebert T."/>
            <person name="Bouchier C."/>
            <person name="Le Panse S."/>
            <person name="Gachenot M."/>
            <person name="Rodriguez F."/>
            <person name="Garrido J.L."/>
        </authorList>
    </citation>
    <scope>NUCLEOTIDE SEQUENCE [LARGE SCALE GENOMIC DNA]</scope>
    <source>
        <strain evidence="3 4">RCC1774</strain>
    </source>
</reference>
<proteinExistence type="predicted"/>
<feature type="compositionally biased region" description="Basic residues" evidence="1">
    <location>
        <begin position="1580"/>
        <end position="1592"/>
    </location>
</feature>
<comment type="caution">
    <text evidence="3">The sequence shown here is derived from an EMBL/GenBank/DDBJ whole genome shotgun (WGS) entry which is preliminary data.</text>
</comment>
<dbReference type="SUPFAM" id="SSF48371">
    <property type="entry name" value="ARM repeat"/>
    <property type="match status" value="1"/>
</dbReference>
<dbReference type="InterPro" id="IPR027417">
    <property type="entry name" value="P-loop_NTPase"/>
</dbReference>
<sequence length="1592" mass="179430">MPLAENIDRSSFVNLVVYSGLLVTASCLPAGVAGAAVSGVAGSLVASNWEHVWSDISERLSRHDALETNALIKCIGKALAATLTSISKQREFSPIKAKLVAMSKIASHQWLEVLAPQNCIVAGRNKVIRLNADNEIFLSQSEWCLILKGLEGRTSPTEGMGLFSRQLYHLTQNDMQSLADEVQQFFPLAFRTVLAEDFTKDGKAFASFILASISNFQIEMQQYGQSMEDIKKLIQKFSAGDERTREALQAIGEAIDTGVSSEISADQYGQIKQNLLLASKGLLSVRQTLNNQRHISRPELVNLLGRIKSSTTSTTIVLGAPGVGKSALMATFGKELCAQGYVVLAIKADELNGAIQTIEDLQLDLHLDLHPIDAMLAISGKEPVVLLVDQLDAISELLDLKSQRLNLLLSLIQRLSGSENVHIVATCREFEFSYSSQLHRLSYIDQLFLNLPAWDDVAAILKEGGHLPDNMGEPLREVLQNPLHLNIFLEVAQPGDVFSSSQKLLDHLWAKRVTNQTEAEQCVTFLEKLAERMTEEEVLWVPSAISDTSPKIRQTLEQAGVLTTNSENGNIGFRHQTYYDHALARSFARGTKSLIDIVLERQSGLFVRPILLRGLSYLRGTDSLQYKKQLTSLMQAEQYRIRTHIRSLLLEFMGAQTNPDSVEARLLIPLLNSEAEGIKVLKVTVGSQGWFNHLRSSPEFTQWLAKTAEQAVYCRPLLYVAASFAPEEVWQLLESYWLHNQTYDFLSIRVLWNIDHWTPQRVRFAEQIIRRSKIEWHEVSGIAEKIDEALPHDAPRVILAHLDFLLAKAIETSQIQVPEPPFETSEVEEYNYSFVENVRRLLESKGDLYEIEKFAQVNSEAFLYTIWPWVIDVIEKISIENSGSDTSYRNDHSMGLDHYHGEVVEAILVAITDLAVNNREQFFKFLEDNQESDLLLVHRLFARGLEKIAEQVPQTILAYLLGDKRRLCLGDGIEGCHFETKRLISSVCPHLDPEDREKIENAIRKFNYCSPIDTFSAGKRLGFLKYNRQHRLQLLLAFPDDCLSLTGKRLIDEEIRAFPWVIEEDRTPFMCEDPLIGPRVTSEEMKHASDQHLLRLFDELHDGTRGERSMRNRHLSNSRSGGANQQSQAFGNLIKNDPERFLRLLPQLHPQRHESYVAASLISLSEIDYPAEQLVQIVEAISIRGFRSESLCENAARALSNIAGRNKGLPDSIQALLLDWLPKQTRPELGHHRSKAESYSNRKTPILFGFGGHDALSGGRCIIVRAIAQGFIKQDPPNLLCWAKFIRSQVGVEHHPAIWVEVLRHMPILLNEDRSEATELFDLVIRNCPETLNFFSALFPISRTIGLFEPKETVHGWLEMLQTNSSEFSHQAYGELLVLQYFQYQDEWSLGRIRNHLRSLGDEAVLCGLAHAASHLWGQPRCRAMAAEILTNLASSANSSVQNAIASVFHLSRDIFQLCDGMLQILEAVCKNQSILIEAANVLVEIIEEEDLVNSHPEIVVEVCQSLLGIGEELTNPTRPSILVAESLTTIVIQLHRQPQYREIGLQLFEHLLELNLRETQAALETLDRKPNRSSSYSAPRRRLRSRSKKVV</sequence>
<dbReference type="Proteomes" id="UP000248857">
    <property type="component" value="Unassembled WGS sequence"/>
</dbReference>
<feature type="region of interest" description="Disordered" evidence="1">
    <location>
        <begin position="1567"/>
        <end position="1592"/>
    </location>
</feature>